<dbReference type="CDD" id="cd06562">
    <property type="entry name" value="GH20_HexA_HexB-like"/>
    <property type="match status" value="1"/>
</dbReference>
<comment type="catalytic activity">
    <reaction evidence="1 7">
        <text>Hydrolysis of terminal non-reducing N-acetyl-D-hexosamine residues in N-acetyl-beta-D-hexosaminides.</text>
        <dbReference type="EC" id="3.2.1.52"/>
    </reaction>
</comment>
<keyword evidence="4 7" id="KW-0378">Hydrolase</keyword>
<dbReference type="InterPro" id="IPR029018">
    <property type="entry name" value="Hex-like_dom2"/>
</dbReference>
<evidence type="ECO:0000256" key="1">
    <source>
        <dbReference type="ARBA" id="ARBA00001231"/>
    </source>
</evidence>
<name>A0ABP1E226_9APHY</name>
<feature type="signal peptide" evidence="8">
    <location>
        <begin position="1"/>
        <end position="20"/>
    </location>
</feature>
<dbReference type="SUPFAM" id="SSF51445">
    <property type="entry name" value="(Trans)glycosidases"/>
    <property type="match status" value="1"/>
</dbReference>
<evidence type="ECO:0000256" key="5">
    <source>
        <dbReference type="ARBA" id="ARBA00023180"/>
    </source>
</evidence>
<dbReference type="InterPro" id="IPR015883">
    <property type="entry name" value="Glyco_hydro_20_cat"/>
</dbReference>
<dbReference type="PANTHER" id="PTHR22600:SF26">
    <property type="entry name" value="BETA-N-ACETYLHEXOSAMINIDASE"/>
    <property type="match status" value="1"/>
</dbReference>
<dbReference type="Gene3D" id="3.20.20.80">
    <property type="entry name" value="Glycosidases"/>
    <property type="match status" value="1"/>
</dbReference>
<feature type="domain" description="Glycoside hydrolase family 20 catalytic" evidence="9">
    <location>
        <begin position="176"/>
        <end position="508"/>
    </location>
</feature>
<evidence type="ECO:0000313" key="11">
    <source>
        <dbReference type="EMBL" id="CAL1713569.1"/>
    </source>
</evidence>
<dbReference type="InterPro" id="IPR017853">
    <property type="entry name" value="GH"/>
</dbReference>
<keyword evidence="6 7" id="KW-0326">Glycosidase</keyword>
<reference evidence="12" key="1">
    <citation type="submission" date="2024-04" db="EMBL/GenBank/DDBJ databases">
        <authorList>
            <person name="Shaw F."/>
            <person name="Minotto A."/>
        </authorList>
    </citation>
    <scope>NUCLEOTIDE SEQUENCE [LARGE SCALE GENOMIC DNA]</scope>
</reference>
<feature type="chain" id="PRO_5045706244" description="Beta-hexosaminidase" evidence="8">
    <location>
        <begin position="21"/>
        <end position="559"/>
    </location>
</feature>
<dbReference type="InterPro" id="IPR029019">
    <property type="entry name" value="HEX_eukaryotic_N"/>
</dbReference>
<dbReference type="Pfam" id="PF14845">
    <property type="entry name" value="Glycohydro_20b2"/>
    <property type="match status" value="1"/>
</dbReference>
<evidence type="ECO:0000259" key="10">
    <source>
        <dbReference type="Pfam" id="PF14845"/>
    </source>
</evidence>
<keyword evidence="3 8" id="KW-0732">Signal</keyword>
<accession>A0ABP1E226</accession>
<organism evidence="11 12">
    <name type="scientific">Somion occarium</name>
    <dbReference type="NCBI Taxonomy" id="3059160"/>
    <lineage>
        <taxon>Eukaryota</taxon>
        <taxon>Fungi</taxon>
        <taxon>Dikarya</taxon>
        <taxon>Basidiomycota</taxon>
        <taxon>Agaricomycotina</taxon>
        <taxon>Agaricomycetes</taxon>
        <taxon>Polyporales</taxon>
        <taxon>Cerrenaceae</taxon>
        <taxon>Somion</taxon>
    </lineage>
</organism>
<evidence type="ECO:0000256" key="2">
    <source>
        <dbReference type="ARBA" id="ARBA00006285"/>
    </source>
</evidence>
<sequence>MGGYLFSVFVLFAWVPHIYGLWPIPRSLETGSVALKLANSFRITANVPHPPSDLSDAISRTVGHLRTDKFERLVVGRGSADSETIQHARELKSLTLALAPGSPVRSISDEAILPIESRSEEYTLHIPSDGSAASIEANSTLGLLRGLTTFEQLWYFFDGQVYTLEAPVSITDSPAYPYRGLMLDTSRNFFPVTDIKRTLDAMSLAKMSQFHWHATDSQSFPLVIPGFTEVAAKGAYSSLMSYSSKDIQDIVSYAGARGIDVLVEIDTPGHTAAITESHPEHIACSHASPWSQVAGEPPAGQLRFASSATANFTANLLTAAAKLFPSKFFSTGGDEVNTECYANDSQTQSILQSTGQTFEQALSGFMQTTQGALEKAGKTPVVWEEMVLEHNVTLSNETVVMVWISSQHAAAVAAKNFRIVHGPSDFFYLDCGAGEWLGNDVSGNSWCDPFKSWQKSYTFDPLANITPEQSHLVLGGQQLLWTEQSDPSNLDSIVWPRAASSAEVFWTGATLPDGSPRNVKSALARLHDFRFRLIQRGVSAIALQPLWCALRPGLCDGDS</sequence>
<evidence type="ECO:0000259" key="9">
    <source>
        <dbReference type="Pfam" id="PF00728"/>
    </source>
</evidence>
<dbReference type="Proteomes" id="UP001497453">
    <property type="component" value="Chromosome 7"/>
</dbReference>
<gene>
    <name evidence="11" type="ORF">GFSPODELE1_LOCUS9369</name>
</gene>
<keyword evidence="12" id="KW-1185">Reference proteome</keyword>
<feature type="domain" description="Beta-hexosaminidase eukaryotic type N-terminal" evidence="10">
    <location>
        <begin position="21"/>
        <end position="153"/>
    </location>
</feature>
<proteinExistence type="inferred from homology"/>
<evidence type="ECO:0000256" key="4">
    <source>
        <dbReference type="ARBA" id="ARBA00022801"/>
    </source>
</evidence>
<dbReference type="EC" id="3.2.1.52" evidence="7"/>
<comment type="similarity">
    <text evidence="2 7">Belongs to the glycosyl hydrolase 20 family.</text>
</comment>
<dbReference type="EMBL" id="OZ037950">
    <property type="protein sequence ID" value="CAL1713569.1"/>
    <property type="molecule type" value="Genomic_DNA"/>
</dbReference>
<evidence type="ECO:0000256" key="8">
    <source>
        <dbReference type="SAM" id="SignalP"/>
    </source>
</evidence>
<protein>
    <recommendedName>
        <fullName evidence="7">Beta-hexosaminidase</fullName>
        <ecNumber evidence="7">3.2.1.52</ecNumber>
    </recommendedName>
</protein>
<keyword evidence="5" id="KW-0325">Glycoprotein</keyword>
<evidence type="ECO:0000256" key="6">
    <source>
        <dbReference type="ARBA" id="ARBA00023295"/>
    </source>
</evidence>
<dbReference type="Pfam" id="PF00728">
    <property type="entry name" value="Glyco_hydro_20"/>
    <property type="match status" value="1"/>
</dbReference>
<dbReference type="InterPro" id="IPR025705">
    <property type="entry name" value="Beta_hexosaminidase_sua/sub"/>
</dbReference>
<dbReference type="SUPFAM" id="SSF55545">
    <property type="entry name" value="beta-N-acetylhexosaminidase-like domain"/>
    <property type="match status" value="1"/>
</dbReference>
<dbReference type="Gene3D" id="3.30.379.10">
    <property type="entry name" value="Chitobiase/beta-hexosaminidase domain 2-like"/>
    <property type="match status" value="1"/>
</dbReference>
<evidence type="ECO:0000256" key="7">
    <source>
        <dbReference type="PIRNR" id="PIRNR001093"/>
    </source>
</evidence>
<dbReference type="PIRSF" id="PIRSF001093">
    <property type="entry name" value="B-hxosamndse_ab_euk"/>
    <property type="match status" value="1"/>
</dbReference>
<evidence type="ECO:0000313" key="12">
    <source>
        <dbReference type="Proteomes" id="UP001497453"/>
    </source>
</evidence>
<dbReference type="PRINTS" id="PR00738">
    <property type="entry name" value="GLHYDRLASE20"/>
</dbReference>
<dbReference type="PANTHER" id="PTHR22600">
    <property type="entry name" value="BETA-HEXOSAMINIDASE"/>
    <property type="match status" value="1"/>
</dbReference>
<evidence type="ECO:0000256" key="3">
    <source>
        <dbReference type="ARBA" id="ARBA00022729"/>
    </source>
</evidence>